<dbReference type="Gene3D" id="1.10.10.10">
    <property type="entry name" value="Winged helix-like DNA-binding domain superfamily/Winged helix DNA-binding domain"/>
    <property type="match status" value="1"/>
</dbReference>
<dbReference type="AlphaFoldDB" id="A0A1L7CXM3"/>
<dbReference type="InterPro" id="IPR036390">
    <property type="entry name" value="WH_DNA-bd_sf"/>
</dbReference>
<dbReference type="SUPFAM" id="SSF46785">
    <property type="entry name" value="Winged helix' DNA-binding domain"/>
    <property type="match status" value="1"/>
</dbReference>
<reference evidence="2 3" key="1">
    <citation type="submission" date="2014-08" db="EMBL/GenBank/DDBJ databases">
        <title>Complete genome sequence of Corynebacterium sphenisci CECT 5990(T) (=DSM 44792(T)), isolated from healthy wild penguins.</title>
        <authorList>
            <person name="Ruckert C."/>
            <person name="Albersmeier A."/>
            <person name="Winkler A."/>
            <person name="Kalinowski J."/>
        </authorList>
    </citation>
    <scope>NUCLEOTIDE SEQUENCE [LARGE SCALE GENOMIC DNA]</scope>
    <source>
        <strain evidence="2 3">DSM 44792</strain>
    </source>
</reference>
<organism evidence="2 3">
    <name type="scientific">Corynebacterium sphenisci DSM 44792</name>
    <dbReference type="NCBI Taxonomy" id="1437874"/>
    <lineage>
        <taxon>Bacteria</taxon>
        <taxon>Bacillati</taxon>
        <taxon>Actinomycetota</taxon>
        <taxon>Actinomycetes</taxon>
        <taxon>Mycobacteriales</taxon>
        <taxon>Corynebacteriaceae</taxon>
        <taxon>Corynebacterium</taxon>
    </lineage>
</organism>
<gene>
    <name evidence="2" type="ORF">CSPHI_05675</name>
</gene>
<evidence type="ECO:0000259" key="1">
    <source>
        <dbReference type="Pfam" id="PF09012"/>
    </source>
</evidence>
<protein>
    <recommendedName>
        <fullName evidence="1">Transcriptional regulator HTH-type FeoC domain-containing protein</fullName>
    </recommendedName>
</protein>
<keyword evidence="3" id="KW-1185">Reference proteome</keyword>
<evidence type="ECO:0000313" key="2">
    <source>
        <dbReference type="EMBL" id="APT90614.1"/>
    </source>
</evidence>
<proteinExistence type="predicted"/>
<dbReference type="InterPro" id="IPR015102">
    <property type="entry name" value="Tscrpt_reg_HTH_FeoC"/>
</dbReference>
<sequence length="88" mass="8300">MAAVEAAIAAGATSRAEIARATGLAGGTVDAAMAHLERTGRLTREAFAAPCAAAGCAGCPAAAGGACATDAGGRRGPVALVLRPRPAG</sequence>
<dbReference type="KEGG" id="csph:CSPHI_05675"/>
<name>A0A1L7CXM3_9CORY</name>
<dbReference type="InterPro" id="IPR036388">
    <property type="entry name" value="WH-like_DNA-bd_sf"/>
</dbReference>
<dbReference type="EMBL" id="CP009248">
    <property type="protein sequence ID" value="APT90614.1"/>
    <property type="molecule type" value="Genomic_DNA"/>
</dbReference>
<dbReference type="Proteomes" id="UP000185469">
    <property type="component" value="Chromosome"/>
</dbReference>
<dbReference type="Pfam" id="PF09012">
    <property type="entry name" value="FeoC"/>
    <property type="match status" value="1"/>
</dbReference>
<accession>A0A1L7CXM3</accession>
<dbReference type="STRING" id="1437874.CSPHI_05675"/>
<evidence type="ECO:0000313" key="3">
    <source>
        <dbReference type="Proteomes" id="UP000185469"/>
    </source>
</evidence>
<feature type="domain" description="Transcriptional regulator HTH-type FeoC" evidence="1">
    <location>
        <begin position="11"/>
        <end position="62"/>
    </location>
</feature>